<dbReference type="Gene3D" id="3.30.565.10">
    <property type="entry name" value="Histidine kinase-like ATPase, C-terminal domain"/>
    <property type="match status" value="1"/>
</dbReference>
<feature type="domain" description="Histidine kinase/HSP90-like ATPase" evidence="2">
    <location>
        <begin position="10"/>
        <end position="129"/>
    </location>
</feature>
<organism evidence="3 4">
    <name type="scientific">Pontibacter lucknowensis</name>
    <dbReference type="NCBI Taxonomy" id="1077936"/>
    <lineage>
        <taxon>Bacteria</taxon>
        <taxon>Pseudomonadati</taxon>
        <taxon>Bacteroidota</taxon>
        <taxon>Cytophagia</taxon>
        <taxon>Cytophagales</taxon>
        <taxon>Hymenobacteraceae</taxon>
        <taxon>Pontibacter</taxon>
    </lineage>
</organism>
<dbReference type="PANTHER" id="PTHR35526:SF3">
    <property type="entry name" value="ANTI-SIGMA-F FACTOR RSBW"/>
    <property type="match status" value="1"/>
</dbReference>
<dbReference type="SUPFAM" id="SSF55874">
    <property type="entry name" value="ATPase domain of HSP90 chaperone/DNA topoisomerase II/histidine kinase"/>
    <property type="match status" value="1"/>
</dbReference>
<accession>A0A1N6TQ06</accession>
<evidence type="ECO:0000313" key="3">
    <source>
        <dbReference type="EMBL" id="SIQ55462.1"/>
    </source>
</evidence>
<dbReference type="STRING" id="1077936.SAMN05421545_0447"/>
<keyword evidence="3" id="KW-0418">Kinase</keyword>
<dbReference type="CDD" id="cd16936">
    <property type="entry name" value="HATPase_RsbW-like"/>
    <property type="match status" value="1"/>
</dbReference>
<dbReference type="InterPro" id="IPR050267">
    <property type="entry name" value="Anti-sigma-factor_SerPK"/>
</dbReference>
<evidence type="ECO:0000259" key="2">
    <source>
        <dbReference type="Pfam" id="PF13581"/>
    </source>
</evidence>
<dbReference type="AlphaFoldDB" id="A0A1N6TQ06"/>
<reference evidence="4" key="1">
    <citation type="submission" date="2017-01" db="EMBL/GenBank/DDBJ databases">
        <authorList>
            <person name="Varghese N."/>
            <person name="Submissions S."/>
        </authorList>
    </citation>
    <scope>NUCLEOTIDE SEQUENCE [LARGE SCALE GENOMIC DNA]</scope>
    <source>
        <strain evidence="4">DM9</strain>
    </source>
</reference>
<dbReference type="EMBL" id="FTNM01000001">
    <property type="protein sequence ID" value="SIQ55462.1"/>
    <property type="molecule type" value="Genomic_DNA"/>
</dbReference>
<evidence type="ECO:0000313" key="4">
    <source>
        <dbReference type="Proteomes" id="UP000185924"/>
    </source>
</evidence>
<proteinExistence type="predicted"/>
<dbReference type="OrthoDB" id="9792240at2"/>
<dbReference type="RefSeq" id="WP_007657835.1">
    <property type="nucleotide sequence ID" value="NZ_FTNM01000001.1"/>
</dbReference>
<keyword evidence="3" id="KW-0808">Transferase</keyword>
<dbReference type="Proteomes" id="UP000185924">
    <property type="component" value="Unassembled WGS sequence"/>
</dbReference>
<keyword evidence="1" id="KW-0723">Serine/threonine-protein kinase</keyword>
<sequence>MNNKITVSCTKKNLKQIRDFVTEYLAGYKLTDILMNQIVLAVDEICANLIIHANHEDPSKNISLAITEKAGMLKFEIIDNGVAFRRSEYREPNIEEHIRIGKKGGVGIALVNRIMDRVEFESNTRQNTCLLYKKIK</sequence>
<dbReference type="Pfam" id="PF13581">
    <property type="entry name" value="HATPase_c_2"/>
    <property type="match status" value="1"/>
</dbReference>
<dbReference type="InterPro" id="IPR003594">
    <property type="entry name" value="HATPase_dom"/>
</dbReference>
<keyword evidence="4" id="KW-1185">Reference proteome</keyword>
<name>A0A1N6TQ06_9BACT</name>
<dbReference type="InterPro" id="IPR036890">
    <property type="entry name" value="HATPase_C_sf"/>
</dbReference>
<gene>
    <name evidence="3" type="ORF">SAMN05421545_0447</name>
</gene>
<dbReference type="PANTHER" id="PTHR35526">
    <property type="entry name" value="ANTI-SIGMA-F FACTOR RSBW-RELATED"/>
    <property type="match status" value="1"/>
</dbReference>
<dbReference type="GO" id="GO:0004674">
    <property type="term" value="F:protein serine/threonine kinase activity"/>
    <property type="evidence" value="ECO:0007669"/>
    <property type="project" value="UniProtKB-KW"/>
</dbReference>
<evidence type="ECO:0000256" key="1">
    <source>
        <dbReference type="ARBA" id="ARBA00022527"/>
    </source>
</evidence>
<protein>
    <submittedName>
        <fullName evidence="3">Serine/threonine-protein kinase RsbW</fullName>
    </submittedName>
</protein>